<dbReference type="Proteomes" id="UP001141806">
    <property type="component" value="Unassembled WGS sequence"/>
</dbReference>
<feature type="domain" description="Response regulatory" evidence="2">
    <location>
        <begin position="36"/>
        <end position="151"/>
    </location>
</feature>
<evidence type="ECO:0000313" key="3">
    <source>
        <dbReference type="EMBL" id="KAJ4967852.1"/>
    </source>
</evidence>
<dbReference type="CDD" id="cd17546">
    <property type="entry name" value="REC_hyHK_CKI1_RcsC-like"/>
    <property type="match status" value="1"/>
</dbReference>
<dbReference type="OrthoDB" id="21225at2759"/>
<keyword evidence="1" id="KW-0597">Phosphoprotein</keyword>
<evidence type="ECO:0000256" key="1">
    <source>
        <dbReference type="PROSITE-ProRule" id="PRU00169"/>
    </source>
</evidence>
<dbReference type="PROSITE" id="PS50110">
    <property type="entry name" value="RESPONSE_REGULATORY"/>
    <property type="match status" value="1"/>
</dbReference>
<dbReference type="InterPro" id="IPR001789">
    <property type="entry name" value="Sig_transdc_resp-reg_receiver"/>
</dbReference>
<dbReference type="Gene3D" id="3.40.50.2300">
    <property type="match status" value="1"/>
</dbReference>
<name>A0A9Q0KCB6_9MAGN</name>
<protein>
    <recommendedName>
        <fullName evidence="2">Response regulatory domain-containing protein</fullName>
    </recommendedName>
</protein>
<dbReference type="AlphaFoldDB" id="A0A9Q0KCB6"/>
<dbReference type="EMBL" id="JAMYWD010000006">
    <property type="protein sequence ID" value="KAJ4967852.1"/>
    <property type="molecule type" value="Genomic_DNA"/>
</dbReference>
<comment type="caution">
    <text evidence="3">The sequence shown here is derived from an EMBL/GenBank/DDBJ whole genome shotgun (WGS) entry which is preliminary data.</text>
</comment>
<proteinExistence type="predicted"/>
<sequence>MNKDISSSRPSTSRFSTSRNVMKEDIENFVRKNRLTALVVDDNCVNRAYHKALLNNLGFECQEVGNGQDAVALCRDKAFFDVILMDLEMPIMDGSEATRMLREMGVRSIVIGVTSHTEEWEIREFIEAGLDEFQQKPLTREKLISVLYELYERLFP</sequence>
<evidence type="ECO:0000259" key="2">
    <source>
        <dbReference type="PROSITE" id="PS50110"/>
    </source>
</evidence>
<keyword evidence="4" id="KW-1185">Reference proteome</keyword>
<dbReference type="SUPFAM" id="SSF52172">
    <property type="entry name" value="CheY-like"/>
    <property type="match status" value="1"/>
</dbReference>
<dbReference type="PANTHER" id="PTHR43228">
    <property type="entry name" value="TWO-COMPONENT RESPONSE REGULATOR"/>
    <property type="match status" value="1"/>
</dbReference>
<gene>
    <name evidence="3" type="ORF">NE237_014553</name>
</gene>
<dbReference type="Pfam" id="PF00072">
    <property type="entry name" value="Response_reg"/>
    <property type="match status" value="1"/>
</dbReference>
<feature type="modified residue" description="4-aspartylphosphate" evidence="1">
    <location>
        <position position="86"/>
    </location>
</feature>
<accession>A0A9Q0KCB6</accession>
<reference evidence="3" key="1">
    <citation type="journal article" date="2023" name="Plant J.">
        <title>The genome of the king protea, Protea cynaroides.</title>
        <authorList>
            <person name="Chang J."/>
            <person name="Duong T.A."/>
            <person name="Schoeman C."/>
            <person name="Ma X."/>
            <person name="Roodt D."/>
            <person name="Barker N."/>
            <person name="Li Z."/>
            <person name="Van de Peer Y."/>
            <person name="Mizrachi E."/>
        </authorList>
    </citation>
    <scope>NUCLEOTIDE SEQUENCE</scope>
    <source>
        <tissue evidence="3">Young leaves</tissue>
    </source>
</reference>
<dbReference type="InterPro" id="IPR011006">
    <property type="entry name" value="CheY-like_superfamily"/>
</dbReference>
<evidence type="ECO:0000313" key="4">
    <source>
        <dbReference type="Proteomes" id="UP001141806"/>
    </source>
</evidence>
<dbReference type="GO" id="GO:0000160">
    <property type="term" value="P:phosphorelay signal transduction system"/>
    <property type="evidence" value="ECO:0007669"/>
    <property type="project" value="InterPro"/>
</dbReference>
<dbReference type="SMART" id="SM00448">
    <property type="entry name" value="REC"/>
    <property type="match status" value="1"/>
</dbReference>
<dbReference type="InterPro" id="IPR052048">
    <property type="entry name" value="ST_Response_Regulator"/>
</dbReference>
<organism evidence="3 4">
    <name type="scientific">Protea cynaroides</name>
    <dbReference type="NCBI Taxonomy" id="273540"/>
    <lineage>
        <taxon>Eukaryota</taxon>
        <taxon>Viridiplantae</taxon>
        <taxon>Streptophyta</taxon>
        <taxon>Embryophyta</taxon>
        <taxon>Tracheophyta</taxon>
        <taxon>Spermatophyta</taxon>
        <taxon>Magnoliopsida</taxon>
        <taxon>Proteales</taxon>
        <taxon>Proteaceae</taxon>
        <taxon>Protea</taxon>
    </lineage>
</organism>
<dbReference type="PANTHER" id="PTHR43228:SF1">
    <property type="entry name" value="TWO-COMPONENT RESPONSE REGULATOR ARR22"/>
    <property type="match status" value="1"/>
</dbReference>